<dbReference type="RefSeq" id="WP_156940469.1">
    <property type="nucleotide sequence ID" value="NZ_JAUSUY010000005.1"/>
</dbReference>
<accession>A0ABU3H5M4</accession>
<dbReference type="Proteomes" id="UP001248709">
    <property type="component" value="Unassembled WGS sequence"/>
</dbReference>
<comment type="caution">
    <text evidence="2">The sequence shown here is derived from an EMBL/GenBank/DDBJ whole genome shotgun (WGS) entry which is preliminary data.</text>
</comment>
<dbReference type="EMBL" id="JAUSUY010000005">
    <property type="protein sequence ID" value="MDT3426094.1"/>
    <property type="molecule type" value="Genomic_DNA"/>
</dbReference>
<dbReference type="Pfam" id="PF08858">
    <property type="entry name" value="IDEAL"/>
    <property type="match status" value="1"/>
</dbReference>
<dbReference type="Gene3D" id="4.10.810.10">
    <property type="entry name" value="Virus Scaffolding Protein, Chain A"/>
    <property type="match status" value="1"/>
</dbReference>
<dbReference type="InterPro" id="IPR027393">
    <property type="entry name" value="Virus_scaffolding_prot_C"/>
</dbReference>
<feature type="domain" description="IDEAL" evidence="1">
    <location>
        <begin position="22"/>
        <end position="58"/>
    </location>
</feature>
<protein>
    <submittedName>
        <fullName evidence="2">Uncharacterized protein YpiB (UPF0302 family)</fullName>
    </submittedName>
</protein>
<dbReference type="InterPro" id="IPR014957">
    <property type="entry name" value="IDEAL_dom"/>
</dbReference>
<evidence type="ECO:0000259" key="1">
    <source>
        <dbReference type="SMART" id="SM00914"/>
    </source>
</evidence>
<sequence>MYLDAYMQMRYEQARGMLAEVILEKSIQRFREQRLRRLIDQALDCRDEAAFYRYSAELAGIRKD</sequence>
<keyword evidence="3" id="KW-1185">Reference proteome</keyword>
<evidence type="ECO:0000313" key="2">
    <source>
        <dbReference type="EMBL" id="MDT3426094.1"/>
    </source>
</evidence>
<reference evidence="2 3" key="1">
    <citation type="submission" date="2023-07" db="EMBL/GenBank/DDBJ databases">
        <title>Genomic Encyclopedia of Type Strains, Phase IV (KMG-IV): sequencing the most valuable type-strain genomes for metagenomic binning, comparative biology and taxonomic classification.</title>
        <authorList>
            <person name="Goeker M."/>
        </authorList>
    </citation>
    <scope>NUCLEOTIDE SEQUENCE [LARGE SCALE GENOMIC DNA]</scope>
    <source>
        <strain evidence="2 3">T98</strain>
    </source>
</reference>
<proteinExistence type="predicted"/>
<name>A0ABU3H5M4_9BACL</name>
<gene>
    <name evidence="2" type="ORF">J2Z22_001614</name>
</gene>
<evidence type="ECO:0000313" key="3">
    <source>
        <dbReference type="Proteomes" id="UP001248709"/>
    </source>
</evidence>
<organism evidence="2 3">
    <name type="scientific">Paenibacillus forsythiae</name>
    <dbReference type="NCBI Taxonomy" id="365616"/>
    <lineage>
        <taxon>Bacteria</taxon>
        <taxon>Bacillati</taxon>
        <taxon>Bacillota</taxon>
        <taxon>Bacilli</taxon>
        <taxon>Bacillales</taxon>
        <taxon>Paenibacillaceae</taxon>
        <taxon>Paenibacillus</taxon>
    </lineage>
</organism>
<dbReference type="SMART" id="SM00914">
    <property type="entry name" value="IDEAL"/>
    <property type="match status" value="1"/>
</dbReference>